<feature type="binding site" evidence="13">
    <location>
        <position position="94"/>
    </location>
    <ligand>
        <name>L-glutamine</name>
        <dbReference type="ChEBI" id="CHEBI:58359"/>
    </ligand>
</feature>
<dbReference type="GO" id="GO:0004066">
    <property type="term" value="F:asparagine synthase (glutamine-hydrolyzing) activity"/>
    <property type="evidence" value="ECO:0007669"/>
    <property type="project" value="UniProtKB-EC"/>
</dbReference>
<dbReference type="InterPro" id="IPR001962">
    <property type="entry name" value="Asn_synthase"/>
</dbReference>
<name>A0A0R2AW32_9LACO</name>
<feature type="binding site" evidence="13">
    <location>
        <position position="228"/>
    </location>
    <ligand>
        <name>ATP</name>
        <dbReference type="ChEBI" id="CHEBI:30616"/>
    </ligand>
</feature>
<dbReference type="CDD" id="cd01991">
    <property type="entry name" value="Asn_synthase_B_C"/>
    <property type="match status" value="1"/>
</dbReference>
<dbReference type="Gene3D" id="3.60.20.10">
    <property type="entry name" value="Glutamine Phosphoribosylpyrophosphate, subunit 1, domain 1"/>
    <property type="match status" value="1"/>
</dbReference>
<comment type="catalytic activity">
    <reaction evidence="11">
        <text>L-aspartate + L-glutamine + ATP + H2O = L-asparagine + L-glutamate + AMP + diphosphate + H(+)</text>
        <dbReference type="Rhea" id="RHEA:12228"/>
        <dbReference type="ChEBI" id="CHEBI:15377"/>
        <dbReference type="ChEBI" id="CHEBI:15378"/>
        <dbReference type="ChEBI" id="CHEBI:29985"/>
        <dbReference type="ChEBI" id="CHEBI:29991"/>
        <dbReference type="ChEBI" id="CHEBI:30616"/>
        <dbReference type="ChEBI" id="CHEBI:33019"/>
        <dbReference type="ChEBI" id="CHEBI:58048"/>
        <dbReference type="ChEBI" id="CHEBI:58359"/>
        <dbReference type="ChEBI" id="CHEBI:456215"/>
        <dbReference type="EC" id="6.3.5.4"/>
    </reaction>
</comment>
<evidence type="ECO:0000256" key="3">
    <source>
        <dbReference type="ARBA" id="ARBA00012737"/>
    </source>
</evidence>
<sequence length="529" mass="60536">MCGFLAVDSIKFDLKTFDEALEKNFHRGPDMTSKLQADEMMFGFNRLAIMDLSDDGMQPFKSDKCTLVCNGEIYNYLTLKDNLQSEYDFKSGSDCEVLIPLYRKYGLDTMCKMLDAEFAFVLYDQTTKKVMAARDSVGIRPMFYGYTKEDHQIAFGSTAKTLMPLCDKILPFPPGHYYDGDKFVCYHDPAMVEKMITPSLQEATKGIHDRLVAAVKKRLQSDAPVGYLLSGGLDSSLVCSIASKLKGGAPIKTFAIGMDRNPIDLKYAKEVADYLGTDHTEFIMTREDVLGALREVIYTLETWDITTIRASIGMYLLCKRIHKNTDLKVILTGECSDEMFGYKYTDYAPNAEEFQKEAMKRVRELYMYDVLRADRCISSNSLEGRVPFADRDFMEYVMSIDPAMKMNKYDKGKYLLREAFAGQDYLSDDILMREKAAFSDAVGHSLVDDLKDYADEMYTDEDVANAKDKYDYRTPFTKESLLYRDIFEEYFPGKASWIKDFWMPNKNWENCDVDDPSARVLKNYGDSGK</sequence>
<dbReference type="InterPro" id="IPR006426">
    <property type="entry name" value="Asn_synth_AEB"/>
</dbReference>
<evidence type="ECO:0000313" key="17">
    <source>
        <dbReference type="Proteomes" id="UP000052012"/>
    </source>
</evidence>
<comment type="pathway">
    <text evidence="1">Amino-acid biosynthesis; L-asparagine biosynthesis; L-asparagine from L-aspartate (L-Gln route): step 1/1.</text>
</comment>
<keyword evidence="6 13" id="KW-0547">Nucleotide-binding</keyword>
<dbReference type="InterPro" id="IPR033738">
    <property type="entry name" value="AsnB_N"/>
</dbReference>
<feature type="site" description="Important for beta-aspartyl-AMP intermediate formation" evidence="14">
    <location>
        <position position="334"/>
    </location>
</feature>
<evidence type="ECO:0000256" key="4">
    <source>
        <dbReference type="ARBA" id="ARBA00022598"/>
    </source>
</evidence>
<keyword evidence="7 13" id="KW-0067">ATP-binding</keyword>
<dbReference type="SUPFAM" id="SSF52402">
    <property type="entry name" value="Adenine nucleotide alpha hydrolases-like"/>
    <property type="match status" value="1"/>
</dbReference>
<keyword evidence="17" id="KW-1185">Reference proteome</keyword>
<dbReference type="SUPFAM" id="SSF56235">
    <property type="entry name" value="N-terminal nucleophile aminohydrolases (Ntn hydrolases)"/>
    <property type="match status" value="1"/>
</dbReference>
<dbReference type="Pfam" id="PF00733">
    <property type="entry name" value="Asn_synthase"/>
    <property type="match status" value="2"/>
</dbReference>
<dbReference type="GO" id="GO:0005524">
    <property type="term" value="F:ATP binding"/>
    <property type="evidence" value="ECO:0007669"/>
    <property type="project" value="UniProtKB-KW"/>
</dbReference>
<evidence type="ECO:0000256" key="8">
    <source>
        <dbReference type="ARBA" id="ARBA00022888"/>
    </source>
</evidence>
<evidence type="ECO:0000256" key="12">
    <source>
        <dbReference type="PIRSR" id="PIRSR001589-1"/>
    </source>
</evidence>
<evidence type="ECO:0000256" key="2">
    <source>
        <dbReference type="ARBA" id="ARBA00005752"/>
    </source>
</evidence>
<dbReference type="Proteomes" id="UP000052012">
    <property type="component" value="Unassembled WGS sequence"/>
</dbReference>
<evidence type="ECO:0000256" key="14">
    <source>
        <dbReference type="PIRSR" id="PIRSR001589-3"/>
    </source>
</evidence>
<dbReference type="InterPro" id="IPR050795">
    <property type="entry name" value="Asn_Synthetase"/>
</dbReference>
<evidence type="ECO:0000256" key="5">
    <source>
        <dbReference type="ARBA" id="ARBA00022605"/>
    </source>
</evidence>
<evidence type="ECO:0000313" key="16">
    <source>
        <dbReference type="EMBL" id="KRM68315.1"/>
    </source>
</evidence>
<dbReference type="PIRSF" id="PIRSF001589">
    <property type="entry name" value="Asn_synthetase_glu-h"/>
    <property type="match status" value="1"/>
</dbReference>
<feature type="active site" description="For GATase activity" evidence="12">
    <location>
        <position position="2"/>
    </location>
</feature>
<dbReference type="InterPro" id="IPR017932">
    <property type="entry name" value="GATase_2_dom"/>
</dbReference>
<feature type="binding site" evidence="13">
    <location>
        <position position="256"/>
    </location>
    <ligand>
        <name>ATP</name>
        <dbReference type="ChEBI" id="CHEBI:30616"/>
    </ligand>
</feature>
<dbReference type="InterPro" id="IPR029055">
    <property type="entry name" value="Ntn_hydrolases_N"/>
</dbReference>
<evidence type="ECO:0000256" key="13">
    <source>
        <dbReference type="PIRSR" id="PIRSR001589-2"/>
    </source>
</evidence>
<keyword evidence="5 12" id="KW-0028">Amino-acid biosynthesis</keyword>
<dbReference type="Pfam" id="PF13537">
    <property type="entry name" value="GATase_7"/>
    <property type="match status" value="1"/>
</dbReference>
<dbReference type="PANTHER" id="PTHR11772:SF23">
    <property type="entry name" value="ASPARAGINE SYNTHETASE [GLUTAMINE-HYDROLYZING]"/>
    <property type="match status" value="1"/>
</dbReference>
<dbReference type="InterPro" id="IPR014729">
    <property type="entry name" value="Rossmann-like_a/b/a_fold"/>
</dbReference>
<dbReference type="GO" id="GO:0006529">
    <property type="term" value="P:asparagine biosynthetic process"/>
    <property type="evidence" value="ECO:0007669"/>
    <property type="project" value="UniProtKB-KW"/>
</dbReference>
<dbReference type="EMBL" id="AYYQ01000029">
    <property type="protein sequence ID" value="KRM68315.1"/>
    <property type="molecule type" value="Genomic_DNA"/>
</dbReference>
<evidence type="ECO:0000256" key="9">
    <source>
        <dbReference type="ARBA" id="ARBA00022962"/>
    </source>
</evidence>
<gene>
    <name evidence="16" type="ORF">FD06_GL001337</name>
</gene>
<dbReference type="STRING" id="1423781.FD06_GL001337"/>
<comment type="similarity">
    <text evidence="2">Belongs to the asparagine synthetase family.</text>
</comment>
<dbReference type="EC" id="6.3.5.4" evidence="3"/>
<proteinExistence type="inferred from homology"/>
<dbReference type="Gene3D" id="3.40.50.620">
    <property type="entry name" value="HUPs"/>
    <property type="match status" value="1"/>
</dbReference>
<evidence type="ECO:0000256" key="7">
    <source>
        <dbReference type="ARBA" id="ARBA00022840"/>
    </source>
</evidence>
<protein>
    <recommendedName>
        <fullName evidence="3">asparagine synthase (glutamine-hydrolyzing)</fullName>
        <ecNumber evidence="3">6.3.5.4</ecNumber>
    </recommendedName>
    <alternativeName>
        <fullName evidence="10">Glutamine-dependent asparagine synthetase</fullName>
    </alternativeName>
</protein>
<evidence type="ECO:0000256" key="10">
    <source>
        <dbReference type="ARBA" id="ARBA00030234"/>
    </source>
</evidence>
<keyword evidence="9 12" id="KW-0315">Glutamine amidotransferase</keyword>
<dbReference type="CDD" id="cd00712">
    <property type="entry name" value="AsnB"/>
    <property type="match status" value="1"/>
</dbReference>
<evidence type="ECO:0000256" key="6">
    <source>
        <dbReference type="ARBA" id="ARBA00022741"/>
    </source>
</evidence>
<accession>A0A0R2AW32</accession>
<feature type="domain" description="Glutamine amidotransferase type-2" evidence="15">
    <location>
        <begin position="2"/>
        <end position="183"/>
    </location>
</feature>
<evidence type="ECO:0000256" key="11">
    <source>
        <dbReference type="ARBA" id="ARBA00048741"/>
    </source>
</evidence>
<dbReference type="AlphaFoldDB" id="A0A0R2AW32"/>
<dbReference type="NCBIfam" id="NF006949">
    <property type="entry name" value="PRK09431.1"/>
    <property type="match status" value="1"/>
</dbReference>
<dbReference type="PROSITE" id="PS51278">
    <property type="entry name" value="GATASE_TYPE_2"/>
    <property type="match status" value="1"/>
</dbReference>
<evidence type="ECO:0000256" key="1">
    <source>
        <dbReference type="ARBA" id="ARBA00005187"/>
    </source>
</evidence>
<organism evidence="16 17">
    <name type="scientific">Apilactobacillus ozensis DSM 23829 = JCM 17196</name>
    <dbReference type="NCBI Taxonomy" id="1423781"/>
    <lineage>
        <taxon>Bacteria</taxon>
        <taxon>Bacillati</taxon>
        <taxon>Bacillota</taxon>
        <taxon>Bacilli</taxon>
        <taxon>Lactobacillales</taxon>
        <taxon>Lactobacillaceae</taxon>
        <taxon>Apilactobacillus</taxon>
    </lineage>
</organism>
<dbReference type="PANTHER" id="PTHR11772">
    <property type="entry name" value="ASPARAGINE SYNTHETASE"/>
    <property type="match status" value="1"/>
</dbReference>
<evidence type="ECO:0000259" key="15">
    <source>
        <dbReference type="PROSITE" id="PS51278"/>
    </source>
</evidence>
<keyword evidence="8 12" id="KW-0061">Asparagine biosynthesis</keyword>
<keyword evidence="4" id="KW-0436">Ligase</keyword>
<dbReference type="OrthoDB" id="9763290at2"/>
<dbReference type="RefSeq" id="WP_056966194.1">
    <property type="nucleotide sequence ID" value="NZ_AYYQ01000029.1"/>
</dbReference>
<dbReference type="PATRIC" id="fig|1423781.4.peg.1385"/>
<reference evidence="16 17" key="1">
    <citation type="journal article" date="2015" name="Genome Announc.">
        <title>Expanding the biotechnology potential of lactobacilli through comparative genomics of 213 strains and associated genera.</title>
        <authorList>
            <person name="Sun Z."/>
            <person name="Harris H.M."/>
            <person name="McCann A."/>
            <person name="Guo C."/>
            <person name="Argimon S."/>
            <person name="Zhang W."/>
            <person name="Yang X."/>
            <person name="Jeffery I.B."/>
            <person name="Cooney J.C."/>
            <person name="Kagawa T.F."/>
            <person name="Liu W."/>
            <person name="Song Y."/>
            <person name="Salvetti E."/>
            <person name="Wrobel A."/>
            <person name="Rasinkangas P."/>
            <person name="Parkhill J."/>
            <person name="Rea M.C."/>
            <person name="O'Sullivan O."/>
            <person name="Ritari J."/>
            <person name="Douillard F.P."/>
            <person name="Paul Ross R."/>
            <person name="Yang R."/>
            <person name="Briner A.E."/>
            <person name="Felis G.E."/>
            <person name="de Vos W.M."/>
            <person name="Barrangou R."/>
            <person name="Klaenhammer T.R."/>
            <person name="Caufield P.W."/>
            <person name="Cui Y."/>
            <person name="Zhang H."/>
            <person name="O'Toole P.W."/>
        </authorList>
    </citation>
    <scope>NUCLEOTIDE SEQUENCE [LARGE SCALE GENOMIC DNA]</scope>
    <source>
        <strain evidence="16 17">DSM 23829</strain>
    </source>
</reference>
<comment type="caution">
    <text evidence="16">The sequence shown here is derived from an EMBL/GenBank/DDBJ whole genome shotgun (WGS) entry which is preliminary data.</text>
</comment>
<dbReference type="GO" id="GO:0005829">
    <property type="term" value="C:cytosol"/>
    <property type="evidence" value="ECO:0007669"/>
    <property type="project" value="TreeGrafter"/>
</dbReference>